<dbReference type="AlphaFoldDB" id="A0A140DMA3"/>
<proteinExistence type="predicted"/>
<evidence type="ECO:0000313" key="1">
    <source>
        <dbReference type="EMBL" id="AMK50372.1"/>
    </source>
</evidence>
<evidence type="ECO:0000313" key="2">
    <source>
        <dbReference type="Proteomes" id="UP000031866"/>
    </source>
</evidence>
<dbReference type="Proteomes" id="UP000031866">
    <property type="component" value="Chromosome"/>
</dbReference>
<dbReference type="EMBL" id="CP010086">
    <property type="protein sequence ID" value="AMK50372.1"/>
    <property type="molecule type" value="Genomic_DNA"/>
</dbReference>
<dbReference type="STRING" id="1520.LF65_06065"/>
<protein>
    <submittedName>
        <fullName evidence="1">Uncharacterized protein</fullName>
    </submittedName>
</protein>
<organism evidence="1 2">
    <name type="scientific">Clostridium beijerinckii</name>
    <name type="common">Clostridium MP</name>
    <dbReference type="NCBI Taxonomy" id="1520"/>
    <lineage>
        <taxon>Bacteria</taxon>
        <taxon>Bacillati</taxon>
        <taxon>Bacillota</taxon>
        <taxon>Clostridia</taxon>
        <taxon>Eubacteriales</taxon>
        <taxon>Clostridiaceae</taxon>
        <taxon>Clostridium</taxon>
    </lineage>
</organism>
<name>A0A140DMA3_CLOBE</name>
<dbReference type="KEGG" id="cbei:LF65_06065"/>
<accession>A0A140DMA3</accession>
<sequence length="59" mass="7172">MQERILKINEIYDFIEGIDVIFVKDKNNIVSYVSRIRVNVELEKHIDLLTEYIRMIIYL</sequence>
<gene>
    <name evidence="1" type="ORF">LF65_06065</name>
</gene>
<reference evidence="2" key="1">
    <citation type="submission" date="2014-12" db="EMBL/GenBank/DDBJ databases">
        <title>Genome sequence of Clostridium beijerinckii strain 59B.</title>
        <authorList>
            <person name="Little G.T."/>
            <person name="Minton N.P."/>
        </authorList>
    </citation>
    <scope>NUCLEOTIDE SEQUENCE [LARGE SCALE GENOMIC DNA]</scope>
    <source>
        <strain evidence="2">59B</strain>
    </source>
</reference>